<evidence type="ECO:0000313" key="2">
    <source>
        <dbReference type="EMBL" id="TYP94853.1"/>
    </source>
</evidence>
<feature type="signal peptide" evidence="1">
    <location>
        <begin position="1"/>
        <end position="20"/>
    </location>
</feature>
<dbReference type="OrthoDB" id="1524254at2"/>
<feature type="chain" id="PRO_5022739155" description="DUF5683 domain-containing protein" evidence="1">
    <location>
        <begin position="21"/>
        <end position="219"/>
    </location>
</feature>
<keyword evidence="3" id="KW-1185">Reference proteome</keyword>
<gene>
    <name evidence="2" type="ORF">LX73_0142</name>
</gene>
<evidence type="ECO:0000256" key="1">
    <source>
        <dbReference type="SAM" id="SignalP"/>
    </source>
</evidence>
<dbReference type="EMBL" id="VNHY01000001">
    <property type="protein sequence ID" value="TYP94853.1"/>
    <property type="molecule type" value="Genomic_DNA"/>
</dbReference>
<name>A0A5D3YP94_9BACT</name>
<reference evidence="2 3" key="1">
    <citation type="submission" date="2019-07" db="EMBL/GenBank/DDBJ databases">
        <title>Genomic Encyclopedia of Archaeal and Bacterial Type Strains, Phase II (KMG-II): from individual species to whole genera.</title>
        <authorList>
            <person name="Goeker M."/>
        </authorList>
    </citation>
    <scope>NUCLEOTIDE SEQUENCE [LARGE SCALE GENOMIC DNA]</scope>
    <source>
        <strain evidence="2 3">DSM 21935</strain>
    </source>
</reference>
<dbReference type="Proteomes" id="UP000324595">
    <property type="component" value="Unassembled WGS sequence"/>
</dbReference>
<evidence type="ECO:0008006" key="4">
    <source>
        <dbReference type="Google" id="ProtNLM"/>
    </source>
</evidence>
<evidence type="ECO:0000313" key="3">
    <source>
        <dbReference type="Proteomes" id="UP000324595"/>
    </source>
</evidence>
<sequence length="219" mass="25279">MKLLLSLLLFLSVFAVKVVSQPMSETEEAIPDPKVAFLKSMAVPGWGHHYVDKSNWRRGKFHLGADAVLLLSYLGLRIHSNNVQQNWYSYGSTNAGVPIEGRSRRFQLAVGDFNSLRAYNDFQARNRNWNKLFKDRPANRWQWANDEARSQYSSLRNRFERIDRQLPALLGLMALNRVISGISAFNRAKKKADQLSQSMVYVTPYRYSQGIMANFQIRF</sequence>
<accession>A0A5D3YP94</accession>
<organism evidence="2 3">
    <name type="scientific">Fodinibius salinus</name>
    <dbReference type="NCBI Taxonomy" id="860790"/>
    <lineage>
        <taxon>Bacteria</taxon>
        <taxon>Pseudomonadati</taxon>
        <taxon>Balneolota</taxon>
        <taxon>Balneolia</taxon>
        <taxon>Balneolales</taxon>
        <taxon>Balneolaceae</taxon>
        <taxon>Fodinibius</taxon>
    </lineage>
</organism>
<comment type="caution">
    <text evidence="2">The sequence shown here is derived from an EMBL/GenBank/DDBJ whole genome shotgun (WGS) entry which is preliminary data.</text>
</comment>
<dbReference type="RefSeq" id="WP_148897548.1">
    <property type="nucleotide sequence ID" value="NZ_VNHY01000001.1"/>
</dbReference>
<proteinExistence type="predicted"/>
<protein>
    <recommendedName>
        <fullName evidence="4">DUF5683 domain-containing protein</fullName>
    </recommendedName>
</protein>
<keyword evidence="1" id="KW-0732">Signal</keyword>
<dbReference type="AlphaFoldDB" id="A0A5D3YP94"/>